<gene>
    <name evidence="3" type="ORF">SAMN04490248_11535</name>
</gene>
<name>A0A1H8TE09_9RHOB</name>
<keyword evidence="4" id="KW-1185">Reference proteome</keyword>
<evidence type="ECO:0000259" key="2">
    <source>
        <dbReference type="Pfam" id="PF18932"/>
    </source>
</evidence>
<organism evidence="3 4">
    <name type="scientific">Salinihabitans flavidus</name>
    <dbReference type="NCBI Taxonomy" id="569882"/>
    <lineage>
        <taxon>Bacteria</taxon>
        <taxon>Pseudomonadati</taxon>
        <taxon>Pseudomonadota</taxon>
        <taxon>Alphaproteobacteria</taxon>
        <taxon>Rhodobacterales</taxon>
        <taxon>Roseobacteraceae</taxon>
        <taxon>Salinihabitans</taxon>
    </lineage>
</organism>
<dbReference type="EMBL" id="FODS01000015">
    <property type="protein sequence ID" value="SEO89065.1"/>
    <property type="molecule type" value="Genomic_DNA"/>
</dbReference>
<dbReference type="STRING" id="569882.SAMN04490248_11535"/>
<protein>
    <recommendedName>
        <fullName evidence="2">DUF5681 domain-containing protein</fullName>
    </recommendedName>
</protein>
<evidence type="ECO:0000313" key="4">
    <source>
        <dbReference type="Proteomes" id="UP000198893"/>
    </source>
</evidence>
<feature type="region of interest" description="Disordered" evidence="1">
    <location>
        <begin position="1"/>
        <end position="38"/>
    </location>
</feature>
<dbReference type="AlphaFoldDB" id="A0A1H8TE09"/>
<dbReference type="Proteomes" id="UP000198893">
    <property type="component" value="Unassembled WGS sequence"/>
</dbReference>
<dbReference type="Pfam" id="PF18932">
    <property type="entry name" value="DUF5681"/>
    <property type="match status" value="1"/>
</dbReference>
<reference evidence="3 4" key="1">
    <citation type="submission" date="2016-10" db="EMBL/GenBank/DDBJ databases">
        <authorList>
            <person name="de Groot N.N."/>
        </authorList>
    </citation>
    <scope>NUCLEOTIDE SEQUENCE [LARGE SCALE GENOMIC DNA]</scope>
    <source>
        <strain evidence="3 4">DSM 27842</strain>
    </source>
</reference>
<proteinExistence type="predicted"/>
<sequence>MANGEDQDDDHQVGYGKPPKQHRWKKGQSGNPSGKRRCEERIEETFRRIAEEEILVNHNGSQTAMPQREAVIRSVLAKGMKGDVPAFKAITPFLDRGDSSGVASANLTAELADLDVLQTHADWVGLVERAQKELQGSTDTPVSEEEQDDHPNDNS</sequence>
<evidence type="ECO:0000313" key="3">
    <source>
        <dbReference type="EMBL" id="SEO89065.1"/>
    </source>
</evidence>
<dbReference type="RefSeq" id="WP_175483234.1">
    <property type="nucleotide sequence ID" value="NZ_FODS01000015.1"/>
</dbReference>
<feature type="region of interest" description="Disordered" evidence="1">
    <location>
        <begin position="130"/>
        <end position="155"/>
    </location>
</feature>
<dbReference type="InterPro" id="IPR043736">
    <property type="entry name" value="DUF5681"/>
</dbReference>
<evidence type="ECO:0000256" key="1">
    <source>
        <dbReference type="SAM" id="MobiDB-lite"/>
    </source>
</evidence>
<feature type="domain" description="DUF5681" evidence="2">
    <location>
        <begin position="20"/>
        <end position="95"/>
    </location>
</feature>
<accession>A0A1H8TE09</accession>